<keyword evidence="3" id="KW-1185">Reference proteome</keyword>
<evidence type="ECO:0000259" key="1">
    <source>
        <dbReference type="Pfam" id="PF20150"/>
    </source>
</evidence>
<accession>A0ABP0DQT4</accession>
<feature type="domain" description="2EXR" evidence="1">
    <location>
        <begin position="82"/>
        <end position="151"/>
    </location>
</feature>
<proteinExistence type="predicted"/>
<comment type="caution">
    <text evidence="2">The sequence shown here is derived from an EMBL/GenBank/DDBJ whole genome shotgun (WGS) entry which is preliminary data.</text>
</comment>
<sequence>MRWMSGALRLLSENRYLGPVDGYLKLVEFVSALENSSRKIKADARRYLAWVSELSVQKAYNKAMDDIRLYGSPDLRPTPTTFELFPLLPTELRLMIFTAAAQPPSCPHYFETFDPKLGGREPSAEFMVDHGLWTACKESRQSVQTQYRKAAARVTSDYHSACHFQTQEGVRLHLQLGYLNPGVVELFRRSSTIPWQDKFACQVLSHELHVLLIDQPHMTAEMVEAASQEYAPHWAEDDDRPSPEMMWRIRDHIISGQASLPDVFLQEIPRFD</sequence>
<name>A0ABP0DQT4_9PEZI</name>
<protein>
    <recommendedName>
        <fullName evidence="1">2EXR domain-containing protein</fullName>
    </recommendedName>
</protein>
<dbReference type="Pfam" id="PF20150">
    <property type="entry name" value="2EXR"/>
    <property type="match status" value="1"/>
</dbReference>
<organism evidence="2 3">
    <name type="scientific">Sporothrix epigloea</name>
    <dbReference type="NCBI Taxonomy" id="1892477"/>
    <lineage>
        <taxon>Eukaryota</taxon>
        <taxon>Fungi</taxon>
        <taxon>Dikarya</taxon>
        <taxon>Ascomycota</taxon>
        <taxon>Pezizomycotina</taxon>
        <taxon>Sordariomycetes</taxon>
        <taxon>Sordariomycetidae</taxon>
        <taxon>Ophiostomatales</taxon>
        <taxon>Ophiostomataceae</taxon>
        <taxon>Sporothrix</taxon>
    </lineage>
</organism>
<dbReference type="EMBL" id="CAWUOM010000069">
    <property type="protein sequence ID" value="CAK7270179.1"/>
    <property type="molecule type" value="Genomic_DNA"/>
</dbReference>
<dbReference type="InterPro" id="IPR045518">
    <property type="entry name" value="2EXR"/>
</dbReference>
<reference evidence="2 3" key="1">
    <citation type="submission" date="2024-01" db="EMBL/GenBank/DDBJ databases">
        <authorList>
            <person name="Allen C."/>
            <person name="Tagirdzhanova G."/>
        </authorList>
    </citation>
    <scope>NUCLEOTIDE SEQUENCE [LARGE SCALE GENOMIC DNA]</scope>
    <source>
        <strain evidence="2 3">CBS 573.63</strain>
    </source>
</reference>
<evidence type="ECO:0000313" key="2">
    <source>
        <dbReference type="EMBL" id="CAK7270179.1"/>
    </source>
</evidence>
<gene>
    <name evidence="2" type="ORF">SEPCBS57363_003971</name>
</gene>
<evidence type="ECO:0000313" key="3">
    <source>
        <dbReference type="Proteomes" id="UP001642501"/>
    </source>
</evidence>
<dbReference type="Proteomes" id="UP001642501">
    <property type="component" value="Unassembled WGS sequence"/>
</dbReference>